<gene>
    <name evidence="1" type="ORF">SNEC2469_LOCUS31395</name>
</gene>
<dbReference type="SUPFAM" id="SSF54919">
    <property type="entry name" value="Nucleoside diphosphate kinase, NDK"/>
    <property type="match status" value="1"/>
</dbReference>
<dbReference type="OrthoDB" id="2162449at2759"/>
<evidence type="ECO:0000313" key="2">
    <source>
        <dbReference type="Proteomes" id="UP000601435"/>
    </source>
</evidence>
<dbReference type="EMBL" id="CAJNJA010075908">
    <property type="protein sequence ID" value="CAE7916062.1"/>
    <property type="molecule type" value="Genomic_DNA"/>
</dbReference>
<dbReference type="Proteomes" id="UP000601435">
    <property type="component" value="Unassembled WGS sequence"/>
</dbReference>
<sequence length="87" mass="9265">MNKVFAGVAGAGALAGAAYYYSKSTSVPQNSAFVFVKPHAVTPSTNSLVRNELAKKGLKITSEGDLTSEVIDQKKLIDQHYYAIASK</sequence>
<dbReference type="InterPro" id="IPR036850">
    <property type="entry name" value="NDK-like_dom_sf"/>
</dbReference>
<proteinExistence type="predicted"/>
<organism evidence="1 2">
    <name type="scientific">Symbiodinium necroappetens</name>
    <dbReference type="NCBI Taxonomy" id="1628268"/>
    <lineage>
        <taxon>Eukaryota</taxon>
        <taxon>Sar</taxon>
        <taxon>Alveolata</taxon>
        <taxon>Dinophyceae</taxon>
        <taxon>Suessiales</taxon>
        <taxon>Symbiodiniaceae</taxon>
        <taxon>Symbiodinium</taxon>
    </lineage>
</organism>
<evidence type="ECO:0000313" key="1">
    <source>
        <dbReference type="EMBL" id="CAE7916062.1"/>
    </source>
</evidence>
<name>A0A813BTS8_9DINO</name>
<keyword evidence="2" id="KW-1185">Reference proteome</keyword>
<reference evidence="1" key="1">
    <citation type="submission" date="2021-02" db="EMBL/GenBank/DDBJ databases">
        <authorList>
            <person name="Dougan E. K."/>
            <person name="Rhodes N."/>
            <person name="Thang M."/>
            <person name="Chan C."/>
        </authorList>
    </citation>
    <scope>NUCLEOTIDE SEQUENCE</scope>
</reference>
<accession>A0A813BTS8</accession>
<comment type="caution">
    <text evidence="1">The sequence shown here is derived from an EMBL/GenBank/DDBJ whole genome shotgun (WGS) entry which is preliminary data.</text>
</comment>
<feature type="non-terminal residue" evidence="1">
    <location>
        <position position="87"/>
    </location>
</feature>
<dbReference type="AlphaFoldDB" id="A0A813BTS8"/>
<protein>
    <submittedName>
        <fullName evidence="1">Uncharacterized protein</fullName>
    </submittedName>
</protein>